<dbReference type="AlphaFoldDB" id="A0A2B7ZFZ2"/>
<gene>
    <name evidence="1" type="ORF">GX50_04925</name>
</gene>
<reference evidence="1 2" key="1">
    <citation type="submission" date="2017-10" db="EMBL/GenBank/DDBJ databases">
        <title>Comparative genomics in systemic dimorphic fungi from Ajellomycetaceae.</title>
        <authorList>
            <person name="Munoz J.F."/>
            <person name="Mcewen J.G."/>
            <person name="Clay O.K."/>
            <person name="Cuomo C.A."/>
        </authorList>
    </citation>
    <scope>NUCLEOTIDE SEQUENCE [LARGE SCALE GENOMIC DNA]</scope>
    <source>
        <strain evidence="1 2">UAMH4076</strain>
    </source>
</reference>
<comment type="caution">
    <text evidence="1">The sequence shown here is derived from an EMBL/GenBank/DDBJ whole genome shotgun (WGS) entry which is preliminary data.</text>
</comment>
<name>A0A2B7ZFZ2_9EURO</name>
<dbReference type="EMBL" id="PDND01000098">
    <property type="protein sequence ID" value="PGH32260.1"/>
    <property type="molecule type" value="Genomic_DNA"/>
</dbReference>
<evidence type="ECO:0000313" key="1">
    <source>
        <dbReference type="EMBL" id="PGH32260.1"/>
    </source>
</evidence>
<evidence type="ECO:0000313" key="2">
    <source>
        <dbReference type="Proteomes" id="UP000226031"/>
    </source>
</evidence>
<protein>
    <submittedName>
        <fullName evidence="1">Uncharacterized protein</fullName>
    </submittedName>
</protein>
<keyword evidence="2" id="KW-1185">Reference proteome</keyword>
<accession>A0A2B7ZFZ2</accession>
<organism evidence="1 2">
    <name type="scientific">[Emmonsia] crescens</name>
    <dbReference type="NCBI Taxonomy" id="73230"/>
    <lineage>
        <taxon>Eukaryota</taxon>
        <taxon>Fungi</taxon>
        <taxon>Dikarya</taxon>
        <taxon>Ascomycota</taxon>
        <taxon>Pezizomycotina</taxon>
        <taxon>Eurotiomycetes</taxon>
        <taxon>Eurotiomycetidae</taxon>
        <taxon>Onygenales</taxon>
        <taxon>Ajellomycetaceae</taxon>
        <taxon>Emergomyces</taxon>
    </lineage>
</organism>
<dbReference type="STRING" id="73230.A0A2B7ZFZ2"/>
<sequence length="356" mass="41787">MEENLDIFWLYVGQSICLQQRIRYHHHERRHQSIHFGLHYHIWNTLSEKSSLFVILSTGKESDHPNRQLLLNIAEMWMCCIFQTLNSVHLDKYLPENIQKPWAGRHLNVALPLWQSFSNSLEDKTEAMGGRAAFTSFLQSPNPETRGWAENLREGFNQLRNSPDCEIRNYYQRHIFRSLQLATDARLRNAKKNLEKYLSGKEIPVHVTTTNRNTPYEGPLYDIRCGMFAFTISQESDLNLKDKDKVFVQFHLTDSKHPMMYSAHARTTDPASRFAISVSSCDSRGNDFLVWLINTRGIKVVCKMNSLVDILKGYSLEERRTFLRRWFPMSNRVNGKWVSASLKRVEVLMSWFRKPR</sequence>
<proteinExistence type="predicted"/>
<dbReference type="Proteomes" id="UP000226031">
    <property type="component" value="Unassembled WGS sequence"/>
</dbReference>